<evidence type="ECO:0000313" key="1">
    <source>
        <dbReference type="EMBL" id="MBB3164355.1"/>
    </source>
</evidence>
<sequence>MRHPADIYRPSNRFYKGLPEIDYPFHDREVLVTNCALGAYLSSYRCSEDIFASVNDLIYQHKIANL</sequence>
<evidence type="ECO:0000313" key="2">
    <source>
        <dbReference type="Proteomes" id="UP000542811"/>
    </source>
</evidence>
<protein>
    <submittedName>
        <fullName evidence="1">Uncharacterized protein</fullName>
    </submittedName>
</protein>
<reference evidence="1 2" key="1">
    <citation type="submission" date="2020-08" db="EMBL/GenBank/DDBJ databases">
        <title>Genomic Encyclopedia of Type Strains, Phase III (KMG-III): the genomes of soil and plant-associated and newly described type strains.</title>
        <authorList>
            <person name="Whitman W."/>
        </authorList>
    </citation>
    <scope>NUCLEOTIDE SEQUENCE [LARGE SCALE GENOMIC DNA]</scope>
    <source>
        <strain evidence="1 2">CECT 8280</strain>
    </source>
</reference>
<keyword evidence="2" id="KW-1185">Reference proteome</keyword>
<gene>
    <name evidence="1" type="ORF">FHS25_004852</name>
</gene>
<name>A0ABR6GDJ3_9HYPH</name>
<dbReference type="Proteomes" id="UP000542811">
    <property type="component" value="Unassembled WGS sequence"/>
</dbReference>
<accession>A0ABR6GDJ3</accession>
<comment type="caution">
    <text evidence="1">The sequence shown here is derived from an EMBL/GenBank/DDBJ whole genome shotgun (WGS) entry which is preliminary data.</text>
</comment>
<dbReference type="EMBL" id="JACHXX010000007">
    <property type="protein sequence ID" value="MBB3164355.1"/>
    <property type="molecule type" value="Genomic_DNA"/>
</dbReference>
<organism evidence="1 2">
    <name type="scientific">Rhizobium laguerreae</name>
    <dbReference type="NCBI Taxonomy" id="1076926"/>
    <lineage>
        <taxon>Bacteria</taxon>
        <taxon>Pseudomonadati</taxon>
        <taxon>Pseudomonadota</taxon>
        <taxon>Alphaproteobacteria</taxon>
        <taxon>Hyphomicrobiales</taxon>
        <taxon>Rhizobiaceae</taxon>
        <taxon>Rhizobium/Agrobacterium group</taxon>
        <taxon>Rhizobium</taxon>
    </lineage>
</organism>
<proteinExistence type="predicted"/>